<organism evidence="1">
    <name type="scientific">Ornithobacterium rhinotracheale</name>
    <dbReference type="NCBI Taxonomy" id="28251"/>
    <lineage>
        <taxon>Bacteria</taxon>
        <taxon>Pseudomonadati</taxon>
        <taxon>Bacteroidota</taxon>
        <taxon>Flavobacteriia</taxon>
        <taxon>Flavobacteriales</taxon>
        <taxon>Weeksellaceae</taxon>
        <taxon>Ornithobacterium</taxon>
    </lineage>
</organism>
<dbReference type="InterPro" id="IPR011335">
    <property type="entry name" value="Restrct_endonuc-II-like"/>
</dbReference>
<evidence type="ECO:0000313" key="1">
    <source>
        <dbReference type="EMBL" id="CAG38653.1"/>
    </source>
</evidence>
<accession>Q59A94</accession>
<sequence>MIVKDFSDYTFRCSQLGKLMVGVKPPLTPNQEKLLTDLEGKMEAGTITKKQIITYGELLSKKNQKLELSASVKSYLADIHKEVFFGRDKELTNKYLSKGIQVEEKSITLYSDVCNKLFLKNKKFYKNDFIQGTPDNTQDKIRDIKSSWDFSTFPLHADETPTKDYEWQLQGYMELTGLKEAELIYCLVDTPHKIVEDEIRRMDWKHNLLDINGEVRAETRDLVVEIVSNLIYTKQGLEDFCQQSAVINKDWFTDFEEIPQELRIKVFHFEHQKEMISALYEQIGRCRAHLNDLTMKMATRLELIA</sequence>
<name>Q59A94_ORNRH</name>
<protein>
    <submittedName>
        <fullName evidence="1">Uncharacterized protein</fullName>
    </submittedName>
</protein>
<dbReference type="EMBL" id="AJ748738">
    <property type="protein sequence ID" value="CAG38653.1"/>
    <property type="molecule type" value="Genomic_DNA"/>
</dbReference>
<dbReference type="InterPro" id="IPR011604">
    <property type="entry name" value="PDDEXK-like_dom_sf"/>
</dbReference>
<reference evidence="1" key="2">
    <citation type="journal article" date="2005" name="Infect. Immun.">
        <title>Successful selection of cross-protective vaccine candidates for Ornithobacterium rhinotracheale infection.</title>
        <authorList>
            <person name="Schuijffel D.F."/>
            <person name="van Empel P.C."/>
            <person name="Pennings A.M."/>
            <person name="van Putten J.P."/>
            <person name="Nuijten P.J."/>
        </authorList>
    </citation>
    <scope>NUCLEOTIDE SEQUENCE</scope>
    <source>
        <strain evidence="1">O-95029</strain>
    </source>
</reference>
<dbReference type="AlphaFoldDB" id="Q59A94"/>
<proteinExistence type="predicted"/>
<dbReference type="SUPFAM" id="SSF52980">
    <property type="entry name" value="Restriction endonuclease-like"/>
    <property type="match status" value="1"/>
</dbReference>
<dbReference type="Gene3D" id="3.90.320.10">
    <property type="match status" value="1"/>
</dbReference>
<reference evidence="1" key="1">
    <citation type="submission" date="2004-06" db="EMBL/GenBank/DDBJ databases">
        <authorList>
            <person name="Schuijffel D."/>
        </authorList>
    </citation>
    <scope>NUCLEOTIDE SEQUENCE</scope>
    <source>
        <strain evidence="1">O-95029</strain>
    </source>
</reference>
<reference evidence="1" key="3">
    <citation type="submission" date="2005-03" db="EMBL/GenBank/DDBJ databases">
        <title>The identification of cross-protective antigens of Ornithobacterium rhinotracheale and characterization of the chicken immune response during infection.</title>
        <authorList>
            <person name="Schuijffel D.F."/>
        </authorList>
    </citation>
    <scope>NUCLEOTIDE SEQUENCE</scope>
    <source>
        <strain evidence="1">O-95029</strain>
    </source>
</reference>